<protein>
    <submittedName>
        <fullName evidence="2">Pyridoxine 5'-phosphate oxidase superfamily flavin-nucleotide-binding protein</fullName>
    </submittedName>
</protein>
<dbReference type="Proteomes" id="UP001549098">
    <property type="component" value="Unassembled WGS sequence"/>
</dbReference>
<name>A0ABV2F992_9BACL</name>
<keyword evidence="3" id="KW-1185">Reference proteome</keyword>
<comment type="caution">
    <text evidence="2">The sequence shown here is derived from an EMBL/GenBank/DDBJ whole genome shotgun (WGS) entry which is preliminary data.</text>
</comment>
<evidence type="ECO:0000313" key="3">
    <source>
        <dbReference type="Proteomes" id="UP001549098"/>
    </source>
</evidence>
<accession>A0ABV2F992</accession>
<dbReference type="PANTHER" id="PTHR42815:SF2">
    <property type="entry name" value="FAD-BINDING, PUTATIVE (AFU_ORTHOLOGUE AFUA_6G07600)-RELATED"/>
    <property type="match status" value="1"/>
</dbReference>
<proteinExistence type="predicted"/>
<evidence type="ECO:0000259" key="1">
    <source>
        <dbReference type="Pfam" id="PF01243"/>
    </source>
</evidence>
<dbReference type="EMBL" id="JBEPLV010000006">
    <property type="protein sequence ID" value="MET3548319.1"/>
    <property type="molecule type" value="Genomic_DNA"/>
</dbReference>
<reference evidence="2 3" key="1">
    <citation type="submission" date="2024-06" db="EMBL/GenBank/DDBJ databases">
        <title>Genomic Encyclopedia of Type Strains, Phase IV (KMG-IV): sequencing the most valuable type-strain genomes for metagenomic binning, comparative biology and taxonomic classification.</title>
        <authorList>
            <person name="Goeker M."/>
        </authorList>
    </citation>
    <scope>NUCLEOTIDE SEQUENCE [LARGE SCALE GENOMIC DNA]</scope>
    <source>
        <strain evidence="2 3">DSM 17253</strain>
    </source>
</reference>
<feature type="domain" description="Pyridoxamine 5'-phosphate oxidase N-terminal" evidence="1">
    <location>
        <begin position="168"/>
        <end position="259"/>
    </location>
</feature>
<sequence length="306" mass="34203">MIGVYHAGELAVQKLAGEEFLAEQNSKSIRSVIFKGAMAFIQTQSMIIASTVGENGKVWISFLTGEPGFISAASENMVTIMSCPPASDPLIKNLLSNPEIGLLAIDFNRRIRMRINGKGEIDESGRLTVTTEQVYGNCPKYIQKRSLQPSGGFRRTQRHAQHSNKISSEQQEWIRLADTFFIGSASLEGKMDASHRGGHPGFVELLDESTLLFPDYFGNSMFNTLGNLYSNPNTGMLFIDFQAGHSLQLTGRSYIIWDKCQISLHPGAERLVRFEIDEVLYIENDTPIIWDFHEFSPANPSLVRNY</sequence>
<dbReference type="Gene3D" id="2.30.110.10">
    <property type="entry name" value="Electron Transport, Fmn-binding Protein, Chain A"/>
    <property type="match status" value="2"/>
</dbReference>
<dbReference type="PANTHER" id="PTHR42815">
    <property type="entry name" value="FAD-BINDING, PUTATIVE (AFU_ORTHOLOGUE AFUA_6G07600)-RELATED"/>
    <property type="match status" value="1"/>
</dbReference>
<organism evidence="2 3">
    <name type="scientific">Paenibacillus favisporus</name>
    <dbReference type="NCBI Taxonomy" id="221028"/>
    <lineage>
        <taxon>Bacteria</taxon>
        <taxon>Bacillati</taxon>
        <taxon>Bacillota</taxon>
        <taxon>Bacilli</taxon>
        <taxon>Bacillales</taxon>
        <taxon>Paenibacillaceae</taxon>
        <taxon>Paenibacillus</taxon>
    </lineage>
</organism>
<dbReference type="RefSeq" id="WP_354500644.1">
    <property type="nucleotide sequence ID" value="NZ_JBEPLV010000006.1"/>
</dbReference>
<gene>
    <name evidence="2" type="ORF">ABID47_004949</name>
</gene>
<dbReference type="InterPro" id="IPR011576">
    <property type="entry name" value="Pyridox_Oxase_N"/>
</dbReference>
<dbReference type="SUPFAM" id="SSF50475">
    <property type="entry name" value="FMN-binding split barrel"/>
    <property type="match status" value="1"/>
</dbReference>
<dbReference type="Pfam" id="PF01243">
    <property type="entry name" value="PNPOx_N"/>
    <property type="match status" value="1"/>
</dbReference>
<evidence type="ECO:0000313" key="2">
    <source>
        <dbReference type="EMBL" id="MET3548319.1"/>
    </source>
</evidence>
<dbReference type="InterPro" id="IPR012349">
    <property type="entry name" value="Split_barrel_FMN-bd"/>
</dbReference>